<feature type="compositionally biased region" description="Basic and acidic residues" evidence="1">
    <location>
        <begin position="185"/>
        <end position="194"/>
    </location>
</feature>
<dbReference type="Gene3D" id="3.60.40.10">
    <property type="entry name" value="PPM-type phosphatase domain"/>
    <property type="match status" value="1"/>
</dbReference>
<dbReference type="AlphaFoldDB" id="A0A6M0SKG8"/>
<accession>A0A6M0SKG8</accession>
<evidence type="ECO:0000313" key="4">
    <source>
        <dbReference type="Proteomes" id="UP000473574"/>
    </source>
</evidence>
<evidence type="ECO:0000313" key="3">
    <source>
        <dbReference type="EMBL" id="NEZ68361.1"/>
    </source>
</evidence>
<dbReference type="Proteomes" id="UP000473574">
    <property type="component" value="Unassembled WGS sequence"/>
</dbReference>
<name>A0A6M0SKG8_9CYAN</name>
<feature type="compositionally biased region" description="Acidic residues" evidence="1">
    <location>
        <begin position="134"/>
        <end position="149"/>
    </location>
</feature>
<organism evidence="3 4">
    <name type="scientific">Adonisia turfae CCMR0082</name>
    <dbReference type="NCBI Taxonomy" id="2304604"/>
    <lineage>
        <taxon>Bacteria</taxon>
        <taxon>Bacillati</taxon>
        <taxon>Cyanobacteriota</taxon>
        <taxon>Adonisia</taxon>
        <taxon>Adonisia turfae</taxon>
    </lineage>
</organism>
<comment type="caution">
    <text evidence="3">The sequence shown here is derived from an EMBL/GenBank/DDBJ whole genome shotgun (WGS) entry which is preliminary data.</text>
</comment>
<reference evidence="3 4" key="1">
    <citation type="journal article" date="2020" name="Microb. Ecol.">
        <title>Ecogenomics of the Marine Benthic Filamentous Cyanobacterium Adonisia.</title>
        <authorList>
            <person name="Walter J.M."/>
            <person name="Coutinho F.H."/>
            <person name="Leomil L."/>
            <person name="Hargreaves P.I."/>
            <person name="Campeao M.E."/>
            <person name="Vieira V.V."/>
            <person name="Silva B.S."/>
            <person name="Fistarol G.O."/>
            <person name="Salomon P.S."/>
            <person name="Sawabe T."/>
            <person name="Mino S."/>
            <person name="Hosokawa M."/>
            <person name="Miyashita H."/>
            <person name="Maruyama F."/>
            <person name="van Verk M.C."/>
            <person name="Dutilh B.E."/>
            <person name="Thompson C.C."/>
            <person name="Thompson F.L."/>
        </authorList>
    </citation>
    <scope>NUCLEOTIDE SEQUENCE [LARGE SCALE GENOMIC DNA]</scope>
    <source>
        <strain evidence="3 4">CCMR0082</strain>
    </source>
</reference>
<feature type="region of interest" description="Disordered" evidence="1">
    <location>
        <begin position="132"/>
        <end position="228"/>
    </location>
</feature>
<feature type="domain" description="PPM-type phosphatase" evidence="2">
    <location>
        <begin position="254"/>
        <end position="477"/>
    </location>
</feature>
<dbReference type="InterPro" id="IPR036457">
    <property type="entry name" value="PPM-type-like_dom_sf"/>
</dbReference>
<sequence length="502" mass="55480">MPHNFDCCIANTCTQFFRFAVDIMSTNTSRTKPIPFSDEEFSGLLHKHSSNPLALQAIIFANTSRKQKLGKYYLSFDKLVEFKGSLKHEEDLNSVIQDIEIQRGFLEDQERERIKSPLSRYFVSNLKFLQPEHQDDDDEIDDGIDDEQDIQNSGTITSDLDSGEEHKGEDEEKVVASNDSSDSIDNQKKTKELDSIEEQIESSDEFQEEKDSETLSSLENDTNRDLDNSNASLTVLSEHNEPLNWKGAYAKTVGHSHLRVDPPIPCQDAAISITSPRPALFVADGAGSAANSHFGANEVIRGLSSSLSSENLEAINREILDKEEFAESETTEAYAYGFIKAAVSSLEKLSEEKGYDIASLKCTLIAVLLGKHRLFWLKFGDGCIVVEANGELKLVGSIGKGEFANATSFITEAPTSKNFQYGFLPCQNITGAAAFTDGASEKLVSFDGKKIAGRISTFFKEVREGELTNNKLTDFLEDSEIWSLPNGNDDRSIALLSGVVQA</sequence>
<protein>
    <submittedName>
        <fullName evidence="3">Protein phosphatase 2C domain-containing protein</fullName>
    </submittedName>
</protein>
<feature type="compositionally biased region" description="Acidic residues" evidence="1">
    <location>
        <begin position="195"/>
        <end position="211"/>
    </location>
</feature>
<evidence type="ECO:0000259" key="2">
    <source>
        <dbReference type="Pfam" id="PF13672"/>
    </source>
</evidence>
<dbReference type="EMBL" id="QZCE01000003">
    <property type="protein sequence ID" value="NEZ68361.1"/>
    <property type="molecule type" value="Genomic_DNA"/>
</dbReference>
<gene>
    <name evidence="3" type="ORF">D0962_37510</name>
</gene>
<dbReference type="Pfam" id="PF13672">
    <property type="entry name" value="PP2C_2"/>
    <property type="match status" value="1"/>
</dbReference>
<dbReference type="SUPFAM" id="SSF81606">
    <property type="entry name" value="PP2C-like"/>
    <property type="match status" value="1"/>
</dbReference>
<dbReference type="InterPro" id="IPR001932">
    <property type="entry name" value="PPM-type_phosphatase-like_dom"/>
</dbReference>
<evidence type="ECO:0000256" key="1">
    <source>
        <dbReference type="SAM" id="MobiDB-lite"/>
    </source>
</evidence>
<proteinExistence type="predicted"/>
<feature type="compositionally biased region" description="Basic and acidic residues" evidence="1">
    <location>
        <begin position="163"/>
        <end position="174"/>
    </location>
</feature>